<dbReference type="GO" id="GO:0016787">
    <property type="term" value="F:hydrolase activity"/>
    <property type="evidence" value="ECO:0007669"/>
    <property type="project" value="UniProtKB-KW"/>
</dbReference>
<accession>A0A6J4JNJ9</accession>
<keyword evidence="3" id="KW-0378">Hydrolase</keyword>
<dbReference type="SUPFAM" id="SSF51556">
    <property type="entry name" value="Metallo-dependent hydrolases"/>
    <property type="match status" value="1"/>
</dbReference>
<dbReference type="PANTHER" id="PTHR43569:SF2">
    <property type="entry name" value="AMIDOHYDROLASE-RELATED DOMAIN-CONTAINING PROTEIN"/>
    <property type="match status" value="1"/>
</dbReference>
<dbReference type="InterPro" id="IPR032466">
    <property type="entry name" value="Metal_Hydrolase"/>
</dbReference>
<evidence type="ECO:0000256" key="1">
    <source>
        <dbReference type="ARBA" id="ARBA00038310"/>
    </source>
</evidence>
<dbReference type="EMBL" id="CADCTJ010001081">
    <property type="protein sequence ID" value="CAA9283092.1"/>
    <property type="molecule type" value="Genomic_DNA"/>
</dbReference>
<gene>
    <name evidence="3" type="ORF">AVDCRST_MAG95-3439</name>
</gene>
<comment type="similarity">
    <text evidence="1">Belongs to the metallo-dependent hydrolases superfamily.</text>
</comment>
<reference evidence="3" key="1">
    <citation type="submission" date="2020-02" db="EMBL/GenBank/DDBJ databases">
        <authorList>
            <person name="Meier V. D."/>
        </authorList>
    </citation>
    <scope>NUCLEOTIDE SEQUENCE</scope>
    <source>
        <strain evidence="3">AVDCRST_MAG95</strain>
    </source>
</reference>
<dbReference type="InterPro" id="IPR006680">
    <property type="entry name" value="Amidohydro-rel"/>
</dbReference>
<dbReference type="PANTHER" id="PTHR43569">
    <property type="entry name" value="AMIDOHYDROLASE"/>
    <property type="match status" value="1"/>
</dbReference>
<sequence>MKLDAHQHFWQYTPATHAWITDEMAVLQRHYLPEQLLPELQQAGFNGCIAVQASQTEAETEFLLQLAADYSFIKGVVGWVDLRAPNAKERLTYFAQNPLFKGVRHIVQSEPDLEFLLHPDFLRGISFLQPLHLTYDILIYPLHLPVATQFVAQFPEQKFVLDHLAKPYIKARQLQPWAYDLAQLARHPQVYAKLSGLVTEADWQRWQPADLRPYLETALDLFGPDRLLIGSDWPVCRLAGEYESVMQIVQDFIAALTPTERANILGLNAARFYNI</sequence>
<feature type="domain" description="Amidohydrolase-related" evidence="2">
    <location>
        <begin position="4"/>
        <end position="275"/>
    </location>
</feature>
<protein>
    <submittedName>
        <fullName evidence="3">L-fuconolactone hydrolase</fullName>
    </submittedName>
</protein>
<evidence type="ECO:0000259" key="2">
    <source>
        <dbReference type="Pfam" id="PF04909"/>
    </source>
</evidence>
<name>A0A6J4JNJ9_9BACT</name>
<dbReference type="Pfam" id="PF04909">
    <property type="entry name" value="Amidohydro_2"/>
    <property type="match status" value="1"/>
</dbReference>
<dbReference type="Gene3D" id="3.20.20.140">
    <property type="entry name" value="Metal-dependent hydrolases"/>
    <property type="match status" value="1"/>
</dbReference>
<evidence type="ECO:0000313" key="3">
    <source>
        <dbReference type="EMBL" id="CAA9283092.1"/>
    </source>
</evidence>
<organism evidence="3">
    <name type="scientific">uncultured Adhaeribacter sp</name>
    <dbReference type="NCBI Taxonomy" id="448109"/>
    <lineage>
        <taxon>Bacteria</taxon>
        <taxon>Pseudomonadati</taxon>
        <taxon>Bacteroidota</taxon>
        <taxon>Cytophagia</taxon>
        <taxon>Cytophagales</taxon>
        <taxon>Hymenobacteraceae</taxon>
        <taxon>Adhaeribacter</taxon>
        <taxon>environmental samples</taxon>
    </lineage>
</organism>
<dbReference type="AlphaFoldDB" id="A0A6J4JNJ9"/>
<proteinExistence type="inferred from homology"/>
<dbReference type="InterPro" id="IPR052350">
    <property type="entry name" value="Metallo-dep_Lactonases"/>
</dbReference>